<dbReference type="InterPro" id="IPR050173">
    <property type="entry name" value="ABC_transporter_C-like"/>
</dbReference>
<dbReference type="SUPFAM" id="SSF52540">
    <property type="entry name" value="P-loop containing nucleoside triphosphate hydrolases"/>
    <property type="match status" value="1"/>
</dbReference>
<reference evidence="12 13" key="1">
    <citation type="submission" date="2022-05" db="EMBL/GenBank/DDBJ databases">
        <authorList>
            <consortium name="Genoscope - CEA"/>
            <person name="William W."/>
        </authorList>
    </citation>
    <scope>NUCLEOTIDE SEQUENCE [LARGE SCALE GENOMIC DNA]</scope>
</reference>
<dbReference type="InterPro" id="IPR003593">
    <property type="entry name" value="AAA+_ATPase"/>
</dbReference>
<dbReference type="PROSITE" id="PS00211">
    <property type="entry name" value="ABC_TRANSPORTER_1"/>
    <property type="match status" value="1"/>
</dbReference>
<feature type="transmembrane region" description="Helical" evidence="9">
    <location>
        <begin position="167"/>
        <end position="186"/>
    </location>
</feature>
<dbReference type="InterPro" id="IPR003439">
    <property type="entry name" value="ABC_transporter-like_ATP-bd"/>
</dbReference>
<dbReference type="Gene3D" id="3.40.50.300">
    <property type="entry name" value="P-loop containing nucleotide triphosphate hydrolases"/>
    <property type="match status" value="1"/>
</dbReference>
<evidence type="ECO:0000256" key="5">
    <source>
        <dbReference type="ARBA" id="ARBA00022741"/>
    </source>
</evidence>
<comment type="caution">
    <text evidence="12">The sequence shown here is derived from an EMBL/GenBank/DDBJ whole genome shotgun (WGS) entry which is preliminary data.</text>
</comment>
<evidence type="ECO:0000256" key="8">
    <source>
        <dbReference type="ARBA" id="ARBA00023136"/>
    </source>
</evidence>
<dbReference type="InterPro" id="IPR011527">
    <property type="entry name" value="ABC1_TM_dom"/>
</dbReference>
<evidence type="ECO:0000256" key="9">
    <source>
        <dbReference type="SAM" id="Phobius"/>
    </source>
</evidence>
<evidence type="ECO:0000256" key="7">
    <source>
        <dbReference type="ARBA" id="ARBA00022989"/>
    </source>
</evidence>
<dbReference type="InterPro" id="IPR027417">
    <property type="entry name" value="P-loop_NTPase"/>
</dbReference>
<evidence type="ECO:0000313" key="13">
    <source>
        <dbReference type="Proteomes" id="UP001159405"/>
    </source>
</evidence>
<evidence type="ECO:0000313" key="12">
    <source>
        <dbReference type="EMBL" id="CAH3187924.1"/>
    </source>
</evidence>
<keyword evidence="5" id="KW-0547">Nucleotide-binding</keyword>
<organism evidence="12 13">
    <name type="scientific">Porites lobata</name>
    <dbReference type="NCBI Taxonomy" id="104759"/>
    <lineage>
        <taxon>Eukaryota</taxon>
        <taxon>Metazoa</taxon>
        <taxon>Cnidaria</taxon>
        <taxon>Anthozoa</taxon>
        <taxon>Hexacorallia</taxon>
        <taxon>Scleractinia</taxon>
        <taxon>Fungiina</taxon>
        <taxon>Poritidae</taxon>
        <taxon>Porites</taxon>
    </lineage>
</organism>
<evidence type="ECO:0000256" key="3">
    <source>
        <dbReference type="ARBA" id="ARBA00022448"/>
    </source>
</evidence>
<dbReference type="EMBL" id="CALNXK010000578">
    <property type="protein sequence ID" value="CAH3187924.1"/>
    <property type="molecule type" value="Genomic_DNA"/>
</dbReference>
<dbReference type="InterPro" id="IPR036640">
    <property type="entry name" value="ABC1_TM_sf"/>
</dbReference>
<dbReference type="Proteomes" id="UP001159405">
    <property type="component" value="Unassembled WGS sequence"/>
</dbReference>
<dbReference type="Pfam" id="PF00664">
    <property type="entry name" value="ABC_membrane"/>
    <property type="match status" value="1"/>
</dbReference>
<keyword evidence="8 9" id="KW-0472">Membrane</keyword>
<proteinExistence type="inferred from homology"/>
<dbReference type="Pfam" id="PF00005">
    <property type="entry name" value="ABC_tran"/>
    <property type="match status" value="1"/>
</dbReference>
<dbReference type="PANTHER" id="PTHR24223:SF456">
    <property type="entry name" value="MULTIDRUG RESISTANCE-ASSOCIATED PROTEIN LETHAL(2)03659"/>
    <property type="match status" value="1"/>
</dbReference>
<dbReference type="SMART" id="SM00382">
    <property type="entry name" value="AAA"/>
    <property type="match status" value="1"/>
</dbReference>
<feature type="transmembrane region" description="Helical" evidence="9">
    <location>
        <begin position="15"/>
        <end position="35"/>
    </location>
</feature>
<keyword evidence="3" id="KW-0813">Transport</keyword>
<dbReference type="CDD" id="cd03244">
    <property type="entry name" value="ABCC_MRP_domain2"/>
    <property type="match status" value="1"/>
</dbReference>
<feature type="domain" description="ABC transmembrane type-1" evidence="11">
    <location>
        <begin position="1"/>
        <end position="118"/>
    </location>
</feature>
<evidence type="ECO:0000256" key="1">
    <source>
        <dbReference type="ARBA" id="ARBA00004141"/>
    </source>
</evidence>
<dbReference type="Gene3D" id="1.20.1560.10">
    <property type="entry name" value="ABC transporter type 1, transmembrane domain"/>
    <property type="match status" value="1"/>
</dbReference>
<feature type="transmembrane region" description="Helical" evidence="9">
    <location>
        <begin position="139"/>
        <end position="160"/>
    </location>
</feature>
<evidence type="ECO:0000259" key="11">
    <source>
        <dbReference type="PROSITE" id="PS50929"/>
    </source>
</evidence>
<dbReference type="InterPro" id="IPR044726">
    <property type="entry name" value="ABCC_6TM_D2"/>
</dbReference>
<dbReference type="PANTHER" id="PTHR24223">
    <property type="entry name" value="ATP-BINDING CASSETTE SUB-FAMILY C"/>
    <property type="match status" value="1"/>
</dbReference>
<keyword evidence="4 9" id="KW-0812">Transmembrane</keyword>
<evidence type="ECO:0000256" key="4">
    <source>
        <dbReference type="ARBA" id="ARBA00022692"/>
    </source>
</evidence>
<name>A0ABN8SDL5_9CNID</name>
<gene>
    <name evidence="12" type="ORF">PLOB_00038550</name>
</gene>
<comment type="subcellular location">
    <subcellularLocation>
        <location evidence="1">Membrane</location>
        <topology evidence="1">Multi-pass membrane protein</topology>
    </subcellularLocation>
</comment>
<dbReference type="InterPro" id="IPR017871">
    <property type="entry name" value="ABC_transporter-like_CS"/>
</dbReference>
<dbReference type="SUPFAM" id="SSF90123">
    <property type="entry name" value="ABC transporter transmembrane region"/>
    <property type="match status" value="1"/>
</dbReference>
<evidence type="ECO:0000259" key="10">
    <source>
        <dbReference type="PROSITE" id="PS50893"/>
    </source>
</evidence>
<feature type="transmembrane region" description="Helical" evidence="9">
    <location>
        <begin position="97"/>
        <end position="119"/>
    </location>
</feature>
<comment type="similarity">
    <text evidence="2">Belongs to the ABC transporter superfamily. ABCC family. Conjugate transporter (TC 3.A.1.208) subfamily.</text>
</comment>
<evidence type="ECO:0000256" key="2">
    <source>
        <dbReference type="ARBA" id="ARBA00009726"/>
    </source>
</evidence>
<protein>
    <submittedName>
        <fullName evidence="12">Uncharacterized protein</fullName>
    </submittedName>
</protein>
<keyword evidence="13" id="KW-1185">Reference proteome</keyword>
<keyword evidence="7 9" id="KW-1133">Transmembrane helix</keyword>
<keyword evidence="6" id="KW-0067">ATP-binding</keyword>
<sequence length="467" mass="52547">MMSTAILVPAATNPWLLLVFVPATFLAVYITSYYLKTSRELKRLESICRSPVFSHVSETLNGLDTIRTRKRQDDFVDRFHGCDGVFFRVFYRNLASLLLRVLAVNRINTVIKFLLFYFLRYQDVYSQVYIMVKASARWLGVHMDLLSAILIGTLAVAAALVSQDAAFAGLALVYVIQTSVVTQYAVRKASEVENLMTSVERVITYTKLESEPGYKVKRRPPENWPSEGNITFYDVSLTYYPGGPQVLKKINLTIKGGEKIGIAGRTGAGKSSFVASLMRMPEADGGITVDEVRIKDINLCETRRSISILGQSPVLFSGSLRKNLDLMEQFQDAELWCALEDVQLKDLVESLEGQLNHELLEYGGNVSVGERQLICLARLLLQQNKIIILDEPTAHVDPDTEQTIWKVVHEKLKDSTIITIAHRLNTIRDCDKILVLKDGQVKEFDGFDRLLNTKGSVLREMVEKLGV</sequence>
<accession>A0ABN8SDL5</accession>
<feature type="domain" description="ABC transporter" evidence="10">
    <location>
        <begin position="230"/>
        <end position="463"/>
    </location>
</feature>
<evidence type="ECO:0000256" key="6">
    <source>
        <dbReference type="ARBA" id="ARBA00022840"/>
    </source>
</evidence>
<dbReference type="PROSITE" id="PS50893">
    <property type="entry name" value="ABC_TRANSPORTER_2"/>
    <property type="match status" value="1"/>
</dbReference>
<dbReference type="CDD" id="cd18580">
    <property type="entry name" value="ABC_6TM_ABCC_D2"/>
    <property type="match status" value="1"/>
</dbReference>
<dbReference type="PROSITE" id="PS50929">
    <property type="entry name" value="ABC_TM1F"/>
    <property type="match status" value="1"/>
</dbReference>